<evidence type="ECO:0000256" key="1">
    <source>
        <dbReference type="SAM" id="MobiDB-lite"/>
    </source>
</evidence>
<protein>
    <submittedName>
        <fullName evidence="2">Uncharacterized protein</fullName>
    </submittedName>
</protein>
<organism evidence="2 3">
    <name type="scientific">Puccinia striiformis f. sp. tritici PST-78</name>
    <dbReference type="NCBI Taxonomy" id="1165861"/>
    <lineage>
        <taxon>Eukaryota</taxon>
        <taxon>Fungi</taxon>
        <taxon>Dikarya</taxon>
        <taxon>Basidiomycota</taxon>
        <taxon>Pucciniomycotina</taxon>
        <taxon>Pucciniomycetes</taxon>
        <taxon>Pucciniales</taxon>
        <taxon>Pucciniaceae</taxon>
        <taxon>Puccinia</taxon>
    </lineage>
</organism>
<feature type="region of interest" description="Disordered" evidence="1">
    <location>
        <begin position="549"/>
        <end position="584"/>
    </location>
</feature>
<proteinExistence type="predicted"/>
<feature type="compositionally biased region" description="Low complexity" evidence="1">
    <location>
        <begin position="557"/>
        <end position="574"/>
    </location>
</feature>
<feature type="region of interest" description="Disordered" evidence="1">
    <location>
        <begin position="141"/>
        <end position="178"/>
    </location>
</feature>
<feature type="compositionally biased region" description="Basic and acidic residues" evidence="1">
    <location>
        <begin position="368"/>
        <end position="394"/>
    </location>
</feature>
<dbReference type="Proteomes" id="UP000054564">
    <property type="component" value="Unassembled WGS sequence"/>
</dbReference>
<dbReference type="AlphaFoldDB" id="A0A0L0VN55"/>
<reference evidence="3" key="1">
    <citation type="submission" date="2014-03" db="EMBL/GenBank/DDBJ databases">
        <title>The Genome Sequence of Puccinia striiformis f. sp. tritici PST-78.</title>
        <authorList>
            <consortium name="The Broad Institute Genome Sequencing Platform"/>
            <person name="Cuomo C."/>
            <person name="Hulbert S."/>
            <person name="Chen X."/>
            <person name="Walker B."/>
            <person name="Young S.K."/>
            <person name="Zeng Q."/>
            <person name="Gargeya S."/>
            <person name="Fitzgerald M."/>
            <person name="Haas B."/>
            <person name="Abouelleil A."/>
            <person name="Alvarado L."/>
            <person name="Arachchi H.M."/>
            <person name="Berlin A.M."/>
            <person name="Chapman S.B."/>
            <person name="Goldberg J."/>
            <person name="Griggs A."/>
            <person name="Gujja S."/>
            <person name="Hansen M."/>
            <person name="Howarth C."/>
            <person name="Imamovic A."/>
            <person name="Larimer J."/>
            <person name="McCowan C."/>
            <person name="Montmayeur A."/>
            <person name="Murphy C."/>
            <person name="Neiman D."/>
            <person name="Pearson M."/>
            <person name="Priest M."/>
            <person name="Roberts A."/>
            <person name="Saif S."/>
            <person name="Shea T."/>
            <person name="Sisk P."/>
            <person name="Sykes S."/>
            <person name="Wortman J."/>
            <person name="Nusbaum C."/>
            <person name="Birren B."/>
        </authorList>
    </citation>
    <scope>NUCLEOTIDE SEQUENCE [LARGE SCALE GENOMIC DNA]</scope>
    <source>
        <strain evidence="3">race PST-78</strain>
    </source>
</reference>
<feature type="compositionally biased region" description="Basic and acidic residues" evidence="1">
    <location>
        <begin position="453"/>
        <end position="463"/>
    </location>
</feature>
<sequence length="637" mass="71969">MDNNQPTRDELTAISALLDQKQQAVIEYQGNRRSRGGEPNGGTNKETQRGTDLMDDTRRGDTVDGARNERNRLDEILGSLRDTPAVGERQTTQPDSQPPAPANDRAKDRSFLLRAARWATERGDQKGADTLLRSLAAMFPEQETASGEQNNTPTATQTTTATENAKTGDITDANGVPKGSIQKIGGVSYMIGEVPDYTFAGLPSFYDKNVKAVKGSIPLPIFDPVWQRTAAADRTEKKTIDRADTEERRYTGTAAAEEWSQSYAQWSRNYQGFITTLKDMYNFELFSLWFRTHWDRCNQIMRREGFCASFRYDLAVRANTFQCDFVRNKTTLFPDVSKYREDIAEETLAKARRFGEIGLIDNPYISGGKKEHYDPHTGKEKTLYSRDRNDERGRNRNRTLSRDCFPLSTELGRFRGDYQVARGAREDYDQEARFRREENIRGEGHRNRNGKTGYDDRTKDRSKNFKPQHGHRFEPTKGRRRFESEMRGDLVRKSGNLKTTSEWPTTIKCEMNIAVWKNALAKAGLSEKYADVIEGFQIGFDQAAMFPEQETASGEQNNTPTATQTTTATENAKTGDITDENGVPKGSIQKIGGVSYMIGEVPDYTFAGLPSFYDKNVKAVKGSIPLPIFDPVWQRSE</sequence>
<feature type="compositionally biased region" description="Basic and acidic residues" evidence="1">
    <location>
        <begin position="55"/>
        <end position="75"/>
    </location>
</feature>
<keyword evidence="3" id="KW-1185">Reference proteome</keyword>
<comment type="caution">
    <text evidence="2">The sequence shown here is derived from an EMBL/GenBank/DDBJ whole genome shotgun (WGS) entry which is preliminary data.</text>
</comment>
<feature type="region of interest" description="Disordered" evidence="1">
    <location>
        <begin position="24"/>
        <end position="107"/>
    </location>
</feature>
<feature type="compositionally biased region" description="Basic and acidic residues" evidence="1">
    <location>
        <begin position="436"/>
        <end position="446"/>
    </location>
</feature>
<feature type="region of interest" description="Disordered" evidence="1">
    <location>
        <begin position="436"/>
        <end position="475"/>
    </location>
</feature>
<feature type="region of interest" description="Disordered" evidence="1">
    <location>
        <begin position="368"/>
        <end position="401"/>
    </location>
</feature>
<evidence type="ECO:0000313" key="2">
    <source>
        <dbReference type="EMBL" id="KNF00709.1"/>
    </source>
</evidence>
<evidence type="ECO:0000313" key="3">
    <source>
        <dbReference type="Proteomes" id="UP000054564"/>
    </source>
</evidence>
<name>A0A0L0VN55_9BASI</name>
<dbReference type="EMBL" id="AJIL01000035">
    <property type="protein sequence ID" value="KNF00709.1"/>
    <property type="molecule type" value="Genomic_DNA"/>
</dbReference>
<feature type="compositionally biased region" description="Low complexity" evidence="1">
    <location>
        <begin position="150"/>
        <end position="167"/>
    </location>
</feature>
<dbReference type="OrthoDB" id="10302672at2759"/>
<gene>
    <name evidence="2" type="ORF">PSTG_06123</name>
</gene>
<accession>A0A0L0VN55</accession>